<feature type="chain" id="PRO_5017560770" evidence="1">
    <location>
        <begin position="37"/>
        <end position="127"/>
    </location>
</feature>
<accession>A0A3D8LGU2</accession>
<evidence type="ECO:0000313" key="3">
    <source>
        <dbReference type="Proteomes" id="UP000256708"/>
    </source>
</evidence>
<keyword evidence="3" id="KW-1185">Reference proteome</keyword>
<comment type="caution">
    <text evidence="2">The sequence shown here is derived from an EMBL/GenBank/DDBJ whole genome shotgun (WGS) entry which is preliminary data.</text>
</comment>
<name>A0A3D8LGU2_9BACT</name>
<proteinExistence type="predicted"/>
<reference evidence="3" key="1">
    <citation type="submission" date="2018-08" db="EMBL/GenBank/DDBJ databases">
        <authorList>
            <person name="Liu Z.-W."/>
            <person name="Du Z.-J."/>
        </authorList>
    </citation>
    <scope>NUCLEOTIDE SEQUENCE [LARGE SCALE GENOMIC DNA]</scope>
    <source>
        <strain evidence="3">H4X</strain>
    </source>
</reference>
<dbReference type="OrthoDB" id="9848112at2"/>
<sequence length="127" mass="13479">MLQLHSFAAVKATLVPIFEKLSLLLAMLLCSAFAFAVPATAAPALATENNQSAYSSDEATFSIVAGEVSAGDAEGILQKAEKTLWSPITRVFLQLLYPQPLITEAVPSHRSFHSGANILHSILSKGP</sequence>
<feature type="signal peptide" evidence="1">
    <location>
        <begin position="1"/>
        <end position="36"/>
    </location>
</feature>
<organism evidence="2 3">
    <name type="scientific">Pontibacter diazotrophicus</name>
    <dbReference type="NCBI Taxonomy" id="1400979"/>
    <lineage>
        <taxon>Bacteria</taxon>
        <taxon>Pseudomonadati</taxon>
        <taxon>Bacteroidota</taxon>
        <taxon>Cytophagia</taxon>
        <taxon>Cytophagales</taxon>
        <taxon>Hymenobacteraceae</taxon>
        <taxon>Pontibacter</taxon>
    </lineage>
</organism>
<dbReference type="AlphaFoldDB" id="A0A3D8LGU2"/>
<dbReference type="Proteomes" id="UP000256708">
    <property type="component" value="Unassembled WGS sequence"/>
</dbReference>
<evidence type="ECO:0000313" key="2">
    <source>
        <dbReference type="EMBL" id="RDV16615.1"/>
    </source>
</evidence>
<protein>
    <submittedName>
        <fullName evidence="2">Uncharacterized protein</fullName>
    </submittedName>
</protein>
<dbReference type="RefSeq" id="WP_115563890.1">
    <property type="nucleotide sequence ID" value="NZ_QRGR01000003.1"/>
</dbReference>
<evidence type="ECO:0000256" key="1">
    <source>
        <dbReference type="SAM" id="SignalP"/>
    </source>
</evidence>
<gene>
    <name evidence="2" type="ORF">DXT99_02190</name>
</gene>
<keyword evidence="1" id="KW-0732">Signal</keyword>
<dbReference type="EMBL" id="QRGR01000003">
    <property type="protein sequence ID" value="RDV16615.1"/>
    <property type="molecule type" value="Genomic_DNA"/>
</dbReference>